<evidence type="ECO:0000256" key="2">
    <source>
        <dbReference type="ARBA" id="ARBA00009441"/>
    </source>
</evidence>
<dbReference type="Gene3D" id="3.40.50.300">
    <property type="entry name" value="P-loop containing nucleotide triphosphate hydrolases"/>
    <property type="match status" value="2"/>
</dbReference>
<dbReference type="PANTHER" id="PTHR11059:SF0">
    <property type="entry name" value="DNA REPAIR PROTEIN RECN"/>
    <property type="match status" value="1"/>
</dbReference>
<protein>
    <recommendedName>
        <fullName evidence="3 9">DNA repair protein RecN</fullName>
    </recommendedName>
    <alternativeName>
        <fullName evidence="8 9">Recombination protein N</fullName>
    </alternativeName>
</protein>
<proteinExistence type="inferred from homology"/>
<dbReference type="RefSeq" id="WP_092648631.1">
    <property type="nucleotide sequence ID" value="NZ_LT629792.1"/>
</dbReference>
<keyword evidence="4" id="KW-0547">Nucleotide-binding</keyword>
<evidence type="ECO:0000259" key="10">
    <source>
        <dbReference type="Pfam" id="PF02463"/>
    </source>
</evidence>
<reference evidence="11 12" key="1">
    <citation type="submission" date="2016-10" db="EMBL/GenBank/DDBJ databases">
        <authorList>
            <person name="Varghese N."/>
            <person name="Submissions S."/>
        </authorList>
    </citation>
    <scope>NUCLEOTIDE SEQUENCE [LARGE SCALE GENOMIC DNA]</scope>
    <source>
        <strain evidence="11 12">DSM 9169</strain>
    </source>
</reference>
<dbReference type="NCBIfam" id="TIGR00634">
    <property type="entry name" value="recN"/>
    <property type="match status" value="1"/>
</dbReference>
<dbReference type="Proteomes" id="UP000198976">
    <property type="component" value="Chromosome I"/>
</dbReference>
<sequence length="558" mass="60839">MIDALRIKSLGVIDEADVQFSPGLTVVTGETGAGKTMVLTSLSLLLGTRADSQTVRQGCEQAEVDGIFEVDDMVAARAQELGANVEDGELIVSRTVSAKGRSRAHLAGRPIPVSILADIGDSLVTIHGQADQMRLRQASVQRATLDETGDDQHQELLCDYAQAWKAAVDAKKRLDMARSHADERATRIEELTRITDQIRQLDPYPGEDDDLRTQTERLTNVEDLRAQVALAYACLRGESDETHLIDLLHRVQAAFADASRFDSTLDSFAQRAHTLRLDADSLADDAEAYLSTLNADPERLNALHQRRADLNRLLQGRAADATQLLEWEAQARAELEELTDPDVNEDSLAAELAQAQQRVLELGERLSTSRRHLADELSEHVDAELAALAMKGAHLNVELMHRKPNSTGCEDITFMLQPHPDAPARPVSRGASGGELSRVMLALEVALSHRATPRTFVFDEVDAGIGGRTATEVGARLARLARVHQVIVVTHLAQVAAYGDTHLVVHKEGGTARVTCVDGEERIDEIVRMTGSPTTSETARRHAKELILAATVPQSPCE</sequence>
<gene>
    <name evidence="11" type="ORF">SAMN04489714_1253</name>
</gene>
<comment type="similarity">
    <text evidence="2 9">Belongs to the RecN family.</text>
</comment>
<dbReference type="EMBL" id="LT629792">
    <property type="protein sequence ID" value="SDT96189.1"/>
    <property type="molecule type" value="Genomic_DNA"/>
</dbReference>
<organism evidence="11 12">
    <name type="scientific">Schaalia radingae</name>
    <dbReference type="NCBI Taxonomy" id="131110"/>
    <lineage>
        <taxon>Bacteria</taxon>
        <taxon>Bacillati</taxon>
        <taxon>Actinomycetota</taxon>
        <taxon>Actinomycetes</taxon>
        <taxon>Actinomycetales</taxon>
        <taxon>Actinomycetaceae</taxon>
        <taxon>Schaalia</taxon>
    </lineage>
</organism>
<dbReference type="InterPro" id="IPR004604">
    <property type="entry name" value="DNA_recomb/repair_RecN"/>
</dbReference>
<evidence type="ECO:0000256" key="4">
    <source>
        <dbReference type="ARBA" id="ARBA00022741"/>
    </source>
</evidence>
<feature type="domain" description="RecF/RecN/SMC N-terminal" evidence="10">
    <location>
        <begin position="9"/>
        <end position="507"/>
    </location>
</feature>
<dbReference type="PIRSF" id="PIRSF003128">
    <property type="entry name" value="RecN"/>
    <property type="match status" value="1"/>
</dbReference>
<evidence type="ECO:0000256" key="3">
    <source>
        <dbReference type="ARBA" id="ARBA00021315"/>
    </source>
</evidence>
<accession>A0ABY0V851</accession>
<keyword evidence="6" id="KW-0067">ATP-binding</keyword>
<evidence type="ECO:0000313" key="12">
    <source>
        <dbReference type="Proteomes" id="UP000198976"/>
    </source>
</evidence>
<dbReference type="PANTHER" id="PTHR11059">
    <property type="entry name" value="DNA REPAIR PROTEIN RECN"/>
    <property type="match status" value="1"/>
</dbReference>
<evidence type="ECO:0000256" key="5">
    <source>
        <dbReference type="ARBA" id="ARBA00022763"/>
    </source>
</evidence>
<comment type="function">
    <text evidence="1 9">May be involved in recombinational repair of damaged DNA.</text>
</comment>
<keyword evidence="7 9" id="KW-0234">DNA repair</keyword>
<evidence type="ECO:0000256" key="9">
    <source>
        <dbReference type="PIRNR" id="PIRNR003128"/>
    </source>
</evidence>
<keyword evidence="5 9" id="KW-0227">DNA damage</keyword>
<dbReference type="CDD" id="cd03241">
    <property type="entry name" value="ABC_RecN"/>
    <property type="match status" value="1"/>
</dbReference>
<evidence type="ECO:0000256" key="6">
    <source>
        <dbReference type="ARBA" id="ARBA00022840"/>
    </source>
</evidence>
<evidence type="ECO:0000256" key="7">
    <source>
        <dbReference type="ARBA" id="ARBA00023204"/>
    </source>
</evidence>
<keyword evidence="12" id="KW-1185">Reference proteome</keyword>
<dbReference type="SUPFAM" id="SSF52540">
    <property type="entry name" value="P-loop containing nucleoside triphosphate hydrolases"/>
    <property type="match status" value="1"/>
</dbReference>
<dbReference type="Pfam" id="PF02463">
    <property type="entry name" value="SMC_N"/>
    <property type="match status" value="1"/>
</dbReference>
<name>A0ABY0V851_9ACTO</name>
<evidence type="ECO:0000256" key="1">
    <source>
        <dbReference type="ARBA" id="ARBA00003618"/>
    </source>
</evidence>
<evidence type="ECO:0000313" key="11">
    <source>
        <dbReference type="EMBL" id="SDT96189.1"/>
    </source>
</evidence>
<dbReference type="InterPro" id="IPR027417">
    <property type="entry name" value="P-loop_NTPase"/>
</dbReference>
<dbReference type="InterPro" id="IPR003395">
    <property type="entry name" value="RecF/RecN/SMC_N"/>
</dbReference>
<evidence type="ECO:0000256" key="8">
    <source>
        <dbReference type="ARBA" id="ARBA00033408"/>
    </source>
</evidence>